<protein>
    <submittedName>
        <fullName evidence="15">TonB-dependent receptor</fullName>
    </submittedName>
</protein>
<dbReference type="SUPFAM" id="SSF49464">
    <property type="entry name" value="Carboxypeptidase regulatory domain-like"/>
    <property type="match status" value="1"/>
</dbReference>
<evidence type="ECO:0000256" key="12">
    <source>
        <dbReference type="SAM" id="SignalP"/>
    </source>
</evidence>
<evidence type="ECO:0000259" key="14">
    <source>
        <dbReference type="Pfam" id="PF07715"/>
    </source>
</evidence>
<dbReference type="Gene3D" id="2.40.170.20">
    <property type="entry name" value="TonB-dependent receptor, beta-barrel domain"/>
    <property type="match status" value="1"/>
</dbReference>
<evidence type="ECO:0000256" key="7">
    <source>
        <dbReference type="ARBA" id="ARBA00023136"/>
    </source>
</evidence>
<reference evidence="15 16" key="1">
    <citation type="submission" date="2016-07" db="EMBL/GenBank/DDBJ databases">
        <title>Genome analysis of Flavihumibacter stibioxidans YS-17.</title>
        <authorList>
            <person name="Shi K."/>
            <person name="Han Y."/>
            <person name="Wang G."/>
        </authorList>
    </citation>
    <scope>NUCLEOTIDE SEQUENCE [LARGE SCALE GENOMIC DNA]</scope>
    <source>
        <strain evidence="15 16">YS-17</strain>
    </source>
</reference>
<dbReference type="EMBL" id="MBUA01000012">
    <property type="protein sequence ID" value="MBC6490793.1"/>
    <property type="molecule type" value="Genomic_DNA"/>
</dbReference>
<comment type="caution">
    <text evidence="15">The sequence shown here is derived from an EMBL/GenBank/DDBJ whole genome shotgun (WGS) entry which is preliminary data.</text>
</comment>
<evidence type="ECO:0000256" key="9">
    <source>
        <dbReference type="ARBA" id="ARBA00023237"/>
    </source>
</evidence>
<feature type="domain" description="TonB-dependent receptor plug" evidence="14">
    <location>
        <begin position="122"/>
        <end position="225"/>
    </location>
</feature>
<keyword evidence="6 11" id="KW-0798">TonB box</keyword>
<dbReference type="InterPro" id="IPR000531">
    <property type="entry name" value="Beta-barrel_TonB"/>
</dbReference>
<keyword evidence="7 10" id="KW-0472">Membrane</keyword>
<dbReference type="InterPro" id="IPR037066">
    <property type="entry name" value="Plug_dom_sf"/>
</dbReference>
<evidence type="ECO:0000313" key="16">
    <source>
        <dbReference type="Proteomes" id="UP000765802"/>
    </source>
</evidence>
<dbReference type="RefSeq" id="WP_187256147.1">
    <property type="nucleotide sequence ID" value="NZ_JBHULF010000014.1"/>
</dbReference>
<evidence type="ECO:0000256" key="1">
    <source>
        <dbReference type="ARBA" id="ARBA00004571"/>
    </source>
</evidence>
<keyword evidence="3 10" id="KW-1134">Transmembrane beta strand</keyword>
<evidence type="ECO:0000256" key="10">
    <source>
        <dbReference type="PROSITE-ProRule" id="PRU01360"/>
    </source>
</evidence>
<evidence type="ECO:0000256" key="4">
    <source>
        <dbReference type="ARBA" id="ARBA00022692"/>
    </source>
</evidence>
<gene>
    <name evidence="15" type="ORF">BC349_07095</name>
</gene>
<proteinExistence type="inferred from homology"/>
<keyword evidence="8 15" id="KW-0675">Receptor</keyword>
<dbReference type="InterPro" id="IPR008969">
    <property type="entry name" value="CarboxyPept-like_regulatory"/>
</dbReference>
<comment type="subcellular location">
    <subcellularLocation>
        <location evidence="1 10">Cell outer membrane</location>
        <topology evidence="1 10">Multi-pass membrane protein</topology>
    </subcellularLocation>
</comment>
<dbReference type="InterPro" id="IPR039426">
    <property type="entry name" value="TonB-dep_rcpt-like"/>
</dbReference>
<evidence type="ECO:0000313" key="15">
    <source>
        <dbReference type="EMBL" id="MBC6490793.1"/>
    </source>
</evidence>
<evidence type="ECO:0000256" key="3">
    <source>
        <dbReference type="ARBA" id="ARBA00022452"/>
    </source>
</evidence>
<evidence type="ECO:0000256" key="2">
    <source>
        <dbReference type="ARBA" id="ARBA00022448"/>
    </source>
</evidence>
<feature type="signal peptide" evidence="12">
    <location>
        <begin position="1"/>
        <end position="20"/>
    </location>
</feature>
<dbReference type="PANTHER" id="PTHR30069:SF29">
    <property type="entry name" value="HEMOGLOBIN AND HEMOGLOBIN-HAPTOGLOBIN-BINDING PROTEIN 1-RELATED"/>
    <property type="match status" value="1"/>
</dbReference>
<keyword evidence="9 10" id="KW-0998">Cell outer membrane</keyword>
<dbReference type="Pfam" id="PF00593">
    <property type="entry name" value="TonB_dep_Rec_b-barrel"/>
    <property type="match status" value="1"/>
</dbReference>
<dbReference type="PANTHER" id="PTHR30069">
    <property type="entry name" value="TONB-DEPENDENT OUTER MEMBRANE RECEPTOR"/>
    <property type="match status" value="1"/>
</dbReference>
<evidence type="ECO:0000256" key="11">
    <source>
        <dbReference type="RuleBase" id="RU003357"/>
    </source>
</evidence>
<keyword evidence="2 10" id="KW-0813">Transport</keyword>
<accession>A0ABR7M846</accession>
<dbReference type="Gene3D" id="2.60.40.1120">
    <property type="entry name" value="Carboxypeptidase-like, regulatory domain"/>
    <property type="match status" value="1"/>
</dbReference>
<evidence type="ECO:0000256" key="6">
    <source>
        <dbReference type="ARBA" id="ARBA00023077"/>
    </source>
</evidence>
<name>A0ABR7M846_9BACT</name>
<dbReference type="InterPro" id="IPR012910">
    <property type="entry name" value="Plug_dom"/>
</dbReference>
<dbReference type="Proteomes" id="UP000765802">
    <property type="component" value="Unassembled WGS sequence"/>
</dbReference>
<feature type="domain" description="TonB-dependent receptor-like beta-barrel" evidence="13">
    <location>
        <begin position="246"/>
        <end position="745"/>
    </location>
</feature>
<evidence type="ECO:0000256" key="8">
    <source>
        <dbReference type="ARBA" id="ARBA00023170"/>
    </source>
</evidence>
<evidence type="ECO:0000259" key="13">
    <source>
        <dbReference type="Pfam" id="PF00593"/>
    </source>
</evidence>
<sequence length="793" mass="88258">MTRIYYFLIVLLFSVGTARSQQSKNSLSGRVTDSQTGLPLAGASVWVVDLKTGTSTNAKGEYRLNNLSEGQHLVELSYVGYASLSEFVVIKPGAIKDFQLSPSVVENDEVVVTGISTAMQARRNPTPVTVVRKEELVRSVSSNLVDALSNKPGVSQVSTGPAISKPVIRGLGFNRVIVLNDGIRQEGQQWGEEHGLEIDELSVQKVEILKGPASLMYGSDAMAGVINILTNVPVQEGRMKGSFVSNYQTNNRLRSFHMNLGANNKGFNWNAYGSYKAATDYKNKYDGRVFNSRFNEKNFGGYLGYNGNWGYSHLVISNFNQQLGVVEGERNETGEFIKLLPGGGEGVPDAADFRSIKPHVPMQEIKHFKVASDNSFQIGAGRITLNIGYQRNQRMEFANPDDYKDRELYFDLNTFTYSTAFHFREKNKWRVTVGVNGLSQANQNKGEEALIPEYNMFDAGVFGYVQKSVEKLTFSGGLRFDNRHIRSKFMEEDGEEKFAAFSRNFSNLSGSAGISYLPTPAISLKFNLSRGFRAPSIPELASNGTHEGTNRYEYGNRNLQSESSWQADLGSEFNSDHLSLSASLFLNSINNYIYYSRIPAVNGGDSLVDGNTAFRFNQQDASLAGFEVVVDIHPHPLDWLHFENSFSYVRGRFSDGVEGNRNIPFIPAGRWLSELRGDFLKEGKTFRNLSLRFQLDNTLAQKKIFDVFNTETITAAYTLLNAGLSADLFAGKKNFASIYFNVMNIGDVAYQNHLSRLKYTAENLVTGRTGVFAMGRNFNIKLLIPLDFSIGKK</sequence>
<dbReference type="Pfam" id="PF13715">
    <property type="entry name" value="CarbopepD_reg_2"/>
    <property type="match status" value="1"/>
</dbReference>
<keyword evidence="5 12" id="KW-0732">Signal</keyword>
<dbReference type="InterPro" id="IPR036942">
    <property type="entry name" value="Beta-barrel_TonB_sf"/>
</dbReference>
<organism evidence="15 16">
    <name type="scientific">Flavihumibacter stibioxidans</name>
    <dbReference type="NCBI Taxonomy" id="1834163"/>
    <lineage>
        <taxon>Bacteria</taxon>
        <taxon>Pseudomonadati</taxon>
        <taxon>Bacteroidota</taxon>
        <taxon>Chitinophagia</taxon>
        <taxon>Chitinophagales</taxon>
        <taxon>Chitinophagaceae</taxon>
        <taxon>Flavihumibacter</taxon>
    </lineage>
</organism>
<dbReference type="SUPFAM" id="SSF56935">
    <property type="entry name" value="Porins"/>
    <property type="match status" value="1"/>
</dbReference>
<dbReference type="Gene3D" id="2.170.130.10">
    <property type="entry name" value="TonB-dependent receptor, plug domain"/>
    <property type="match status" value="1"/>
</dbReference>
<comment type="similarity">
    <text evidence="10 11">Belongs to the TonB-dependent receptor family.</text>
</comment>
<dbReference type="PROSITE" id="PS52016">
    <property type="entry name" value="TONB_DEPENDENT_REC_3"/>
    <property type="match status" value="1"/>
</dbReference>
<feature type="chain" id="PRO_5046107976" evidence="12">
    <location>
        <begin position="21"/>
        <end position="793"/>
    </location>
</feature>
<keyword evidence="16" id="KW-1185">Reference proteome</keyword>
<evidence type="ECO:0000256" key="5">
    <source>
        <dbReference type="ARBA" id="ARBA00022729"/>
    </source>
</evidence>
<keyword evidence="4 10" id="KW-0812">Transmembrane</keyword>
<dbReference type="Pfam" id="PF07715">
    <property type="entry name" value="Plug"/>
    <property type="match status" value="1"/>
</dbReference>